<evidence type="ECO:0000313" key="1">
    <source>
        <dbReference type="EMBL" id="MPC97256.1"/>
    </source>
</evidence>
<organism evidence="1 2">
    <name type="scientific">Portunus trituberculatus</name>
    <name type="common">Swimming crab</name>
    <name type="synonym">Neptunus trituberculatus</name>
    <dbReference type="NCBI Taxonomy" id="210409"/>
    <lineage>
        <taxon>Eukaryota</taxon>
        <taxon>Metazoa</taxon>
        <taxon>Ecdysozoa</taxon>
        <taxon>Arthropoda</taxon>
        <taxon>Crustacea</taxon>
        <taxon>Multicrustacea</taxon>
        <taxon>Malacostraca</taxon>
        <taxon>Eumalacostraca</taxon>
        <taxon>Eucarida</taxon>
        <taxon>Decapoda</taxon>
        <taxon>Pleocyemata</taxon>
        <taxon>Brachyura</taxon>
        <taxon>Eubrachyura</taxon>
        <taxon>Portunoidea</taxon>
        <taxon>Portunidae</taxon>
        <taxon>Portuninae</taxon>
        <taxon>Portunus</taxon>
    </lineage>
</organism>
<accession>A0A5B7JSD3</accession>
<keyword evidence="2" id="KW-1185">Reference proteome</keyword>
<protein>
    <submittedName>
        <fullName evidence="1">Uncharacterized protein</fullName>
    </submittedName>
</protein>
<proteinExistence type="predicted"/>
<dbReference type="AlphaFoldDB" id="A0A5B7JSD3"/>
<comment type="caution">
    <text evidence="1">The sequence shown here is derived from an EMBL/GenBank/DDBJ whole genome shotgun (WGS) entry which is preliminary data.</text>
</comment>
<sequence length="66" mass="6999">MGSDVGDRAAAAWLDACLTPLVTRAGPWGRHGSCVGQHHHKGRGWEAFVGGTLPVYKCCPPTDNLL</sequence>
<dbReference type="EMBL" id="VSRR010109183">
    <property type="protein sequence ID" value="MPC97256.1"/>
    <property type="molecule type" value="Genomic_DNA"/>
</dbReference>
<name>A0A5B7JSD3_PORTR</name>
<gene>
    <name evidence="1" type="ORF">E2C01_092560</name>
</gene>
<evidence type="ECO:0000313" key="2">
    <source>
        <dbReference type="Proteomes" id="UP000324222"/>
    </source>
</evidence>
<reference evidence="1 2" key="1">
    <citation type="submission" date="2019-05" db="EMBL/GenBank/DDBJ databases">
        <title>Another draft genome of Portunus trituberculatus and its Hox gene families provides insights of decapod evolution.</title>
        <authorList>
            <person name="Jeong J.-H."/>
            <person name="Song I."/>
            <person name="Kim S."/>
            <person name="Choi T."/>
            <person name="Kim D."/>
            <person name="Ryu S."/>
            <person name="Kim W."/>
        </authorList>
    </citation>
    <scope>NUCLEOTIDE SEQUENCE [LARGE SCALE GENOMIC DNA]</scope>
    <source>
        <tissue evidence="1">Muscle</tissue>
    </source>
</reference>
<dbReference type="Proteomes" id="UP000324222">
    <property type="component" value="Unassembled WGS sequence"/>
</dbReference>